<comment type="catalytic activity">
    <reaction evidence="8">
        <text>adenosine + phosphate = alpha-D-ribose 1-phosphate + adenine</text>
        <dbReference type="Rhea" id="RHEA:27642"/>
        <dbReference type="ChEBI" id="CHEBI:16335"/>
        <dbReference type="ChEBI" id="CHEBI:16708"/>
        <dbReference type="ChEBI" id="CHEBI:43474"/>
        <dbReference type="ChEBI" id="CHEBI:57720"/>
        <dbReference type="EC" id="2.4.2.1"/>
    </reaction>
    <physiologicalReaction direction="left-to-right" evidence="8">
        <dbReference type="Rhea" id="RHEA:27643"/>
    </physiologicalReaction>
</comment>
<evidence type="ECO:0000256" key="1">
    <source>
        <dbReference type="ARBA" id="ARBA00000553"/>
    </source>
</evidence>
<dbReference type="InterPro" id="IPR011324">
    <property type="entry name" value="Cytotoxic_necrot_fac-like_cat"/>
</dbReference>
<dbReference type="RefSeq" id="WP_230055978.1">
    <property type="nucleotide sequence ID" value="NZ_CAJHOE010000001.1"/>
</dbReference>
<dbReference type="InterPro" id="IPR003730">
    <property type="entry name" value="Cu_polyphenol_OxRdtase"/>
</dbReference>
<organism evidence="11 12">
    <name type="scientific">Campylobacter suis</name>
    <dbReference type="NCBI Taxonomy" id="2790657"/>
    <lineage>
        <taxon>Bacteria</taxon>
        <taxon>Pseudomonadati</taxon>
        <taxon>Campylobacterota</taxon>
        <taxon>Epsilonproteobacteria</taxon>
        <taxon>Campylobacterales</taxon>
        <taxon>Campylobacteraceae</taxon>
        <taxon>Campylobacter</taxon>
    </lineage>
</organism>
<dbReference type="PANTHER" id="PTHR30616">
    <property type="entry name" value="UNCHARACTERIZED PROTEIN YFIH"/>
    <property type="match status" value="1"/>
</dbReference>
<comment type="similarity">
    <text evidence="2 10">Belongs to the purine nucleoside phosphorylase YfiH/LACC1 family.</text>
</comment>
<dbReference type="Pfam" id="PF02578">
    <property type="entry name" value="Cu-oxidase_4"/>
    <property type="match status" value="1"/>
</dbReference>
<accession>A0ABM8Q0N0</accession>
<dbReference type="EMBL" id="CAJHOE010000001">
    <property type="protein sequence ID" value="CAD7286338.1"/>
    <property type="molecule type" value="Genomic_DNA"/>
</dbReference>
<dbReference type="NCBIfam" id="TIGR00726">
    <property type="entry name" value="peptidoglycan editing factor PgeF"/>
    <property type="match status" value="1"/>
</dbReference>
<evidence type="ECO:0000256" key="10">
    <source>
        <dbReference type="RuleBase" id="RU361274"/>
    </source>
</evidence>
<dbReference type="SUPFAM" id="SSF64438">
    <property type="entry name" value="CNF1/YfiH-like putative cysteine hydrolases"/>
    <property type="match status" value="1"/>
</dbReference>
<name>A0ABM8Q0N0_9BACT</name>
<dbReference type="PANTHER" id="PTHR30616:SF2">
    <property type="entry name" value="PURINE NUCLEOSIDE PHOSPHORYLASE LACC1"/>
    <property type="match status" value="1"/>
</dbReference>
<dbReference type="InterPro" id="IPR038371">
    <property type="entry name" value="Cu_polyphenol_OxRdtase_sf"/>
</dbReference>
<comment type="caution">
    <text evidence="11">The sequence shown here is derived from an EMBL/GenBank/DDBJ whole genome shotgun (WGS) entry which is preliminary data.</text>
</comment>
<dbReference type="Proteomes" id="UP000789359">
    <property type="component" value="Unassembled WGS sequence"/>
</dbReference>
<evidence type="ECO:0000313" key="12">
    <source>
        <dbReference type="Proteomes" id="UP000789359"/>
    </source>
</evidence>
<keyword evidence="5" id="KW-0378">Hydrolase</keyword>
<keyword evidence="4" id="KW-0479">Metal-binding</keyword>
<evidence type="ECO:0000256" key="7">
    <source>
        <dbReference type="ARBA" id="ARBA00047989"/>
    </source>
</evidence>
<evidence type="ECO:0000256" key="9">
    <source>
        <dbReference type="ARBA" id="ARBA00049893"/>
    </source>
</evidence>
<gene>
    <name evidence="11" type="ORF">LMG8286_00169</name>
</gene>
<dbReference type="GO" id="GO:0016491">
    <property type="term" value="F:oxidoreductase activity"/>
    <property type="evidence" value="ECO:0007669"/>
    <property type="project" value="UniProtKB-KW"/>
</dbReference>
<evidence type="ECO:0000256" key="6">
    <source>
        <dbReference type="ARBA" id="ARBA00022833"/>
    </source>
</evidence>
<reference evidence="11 12" key="1">
    <citation type="submission" date="2020-11" db="EMBL/GenBank/DDBJ databases">
        <authorList>
            <person name="Peeters C."/>
        </authorList>
    </citation>
    <scope>NUCLEOTIDE SEQUENCE [LARGE SCALE GENOMIC DNA]</scope>
    <source>
        <strain evidence="11 12">LMG 8286</strain>
    </source>
</reference>
<keyword evidence="11" id="KW-0560">Oxidoreductase</keyword>
<dbReference type="Gene3D" id="3.60.140.10">
    <property type="entry name" value="CNF1/YfiH-like putative cysteine hydrolases"/>
    <property type="match status" value="1"/>
</dbReference>
<evidence type="ECO:0000256" key="8">
    <source>
        <dbReference type="ARBA" id="ARBA00048968"/>
    </source>
</evidence>
<comment type="catalytic activity">
    <reaction evidence="9">
        <text>S-methyl-5'-thioadenosine + phosphate = 5-(methylsulfanyl)-alpha-D-ribose 1-phosphate + adenine</text>
        <dbReference type="Rhea" id="RHEA:11852"/>
        <dbReference type="ChEBI" id="CHEBI:16708"/>
        <dbReference type="ChEBI" id="CHEBI:17509"/>
        <dbReference type="ChEBI" id="CHEBI:43474"/>
        <dbReference type="ChEBI" id="CHEBI:58533"/>
        <dbReference type="EC" id="2.4.2.28"/>
    </reaction>
    <physiologicalReaction direction="left-to-right" evidence="9">
        <dbReference type="Rhea" id="RHEA:11853"/>
    </physiologicalReaction>
</comment>
<protein>
    <recommendedName>
        <fullName evidence="10">Purine nucleoside phosphorylase</fullName>
    </recommendedName>
</protein>
<evidence type="ECO:0000313" key="11">
    <source>
        <dbReference type="EMBL" id="CAD7286338.1"/>
    </source>
</evidence>
<keyword evidence="6" id="KW-0862">Zinc</keyword>
<comment type="catalytic activity">
    <reaction evidence="1">
        <text>inosine + phosphate = alpha-D-ribose 1-phosphate + hypoxanthine</text>
        <dbReference type="Rhea" id="RHEA:27646"/>
        <dbReference type="ChEBI" id="CHEBI:17368"/>
        <dbReference type="ChEBI" id="CHEBI:17596"/>
        <dbReference type="ChEBI" id="CHEBI:43474"/>
        <dbReference type="ChEBI" id="CHEBI:57720"/>
        <dbReference type="EC" id="2.4.2.1"/>
    </reaction>
    <physiologicalReaction direction="left-to-right" evidence="1">
        <dbReference type="Rhea" id="RHEA:27647"/>
    </physiologicalReaction>
</comment>
<evidence type="ECO:0000256" key="2">
    <source>
        <dbReference type="ARBA" id="ARBA00007353"/>
    </source>
</evidence>
<keyword evidence="3" id="KW-0808">Transferase</keyword>
<keyword evidence="12" id="KW-1185">Reference proteome</keyword>
<dbReference type="CDD" id="cd16833">
    <property type="entry name" value="YfiH"/>
    <property type="match status" value="1"/>
</dbReference>
<evidence type="ECO:0000256" key="4">
    <source>
        <dbReference type="ARBA" id="ARBA00022723"/>
    </source>
</evidence>
<proteinExistence type="inferred from homology"/>
<sequence>MFEFKLNDKFVTAGFSDRFNGVSKPPYQSLNLGDHVGDDSANVAHNRKNLANFIGAKKIKFMNQTHSDIVKIIQHEDDEPKECDGVITNLKGVALCVMVADCSPVLIYDASHQVIAALHAGRAGVMAKICTKAVTMMQSVFGSHPKDLIVFVGPNIKSSCYEIGKLDIGEFERFKVGENFDMNAALKDEFSKLDIKNLYFDPTCTHCDKRYFSYRKEGITGRFAGVIMLK</sequence>
<comment type="catalytic activity">
    <reaction evidence="7">
        <text>adenosine + H2O + H(+) = inosine + NH4(+)</text>
        <dbReference type="Rhea" id="RHEA:24408"/>
        <dbReference type="ChEBI" id="CHEBI:15377"/>
        <dbReference type="ChEBI" id="CHEBI:15378"/>
        <dbReference type="ChEBI" id="CHEBI:16335"/>
        <dbReference type="ChEBI" id="CHEBI:17596"/>
        <dbReference type="ChEBI" id="CHEBI:28938"/>
        <dbReference type="EC" id="3.5.4.4"/>
    </reaction>
    <physiologicalReaction direction="left-to-right" evidence="7">
        <dbReference type="Rhea" id="RHEA:24409"/>
    </physiologicalReaction>
</comment>
<evidence type="ECO:0000256" key="3">
    <source>
        <dbReference type="ARBA" id="ARBA00022679"/>
    </source>
</evidence>
<evidence type="ECO:0000256" key="5">
    <source>
        <dbReference type="ARBA" id="ARBA00022801"/>
    </source>
</evidence>